<sequence length="69" mass="7868">MSNELPTVAGATQEKHAAHETPHAHYHRSPQARTDPAHIEELERENTRLQLLVAELLIKNQQLRKAEPD</sequence>
<feature type="region of interest" description="Disordered" evidence="1">
    <location>
        <begin position="1"/>
        <end position="38"/>
    </location>
</feature>
<keyword evidence="3" id="KW-1185">Reference proteome</keyword>
<dbReference type="AlphaFoldDB" id="A0A916W1K2"/>
<comment type="caution">
    <text evidence="2">The sequence shown here is derived from an EMBL/GenBank/DDBJ whole genome shotgun (WGS) entry which is preliminary data.</text>
</comment>
<evidence type="ECO:0000256" key="1">
    <source>
        <dbReference type="SAM" id="MobiDB-lite"/>
    </source>
</evidence>
<accession>A0A916W1K2</accession>
<proteinExistence type="predicted"/>
<dbReference type="Proteomes" id="UP000648801">
    <property type="component" value="Unassembled WGS sequence"/>
</dbReference>
<dbReference type="EMBL" id="BMJB01000001">
    <property type="protein sequence ID" value="GGA59232.1"/>
    <property type="molecule type" value="Genomic_DNA"/>
</dbReference>
<organism evidence="2 3">
    <name type="scientific">Edaphobacter acidisoli</name>
    <dbReference type="NCBI Taxonomy" id="2040573"/>
    <lineage>
        <taxon>Bacteria</taxon>
        <taxon>Pseudomonadati</taxon>
        <taxon>Acidobacteriota</taxon>
        <taxon>Terriglobia</taxon>
        <taxon>Terriglobales</taxon>
        <taxon>Acidobacteriaceae</taxon>
        <taxon>Edaphobacter</taxon>
    </lineage>
</organism>
<evidence type="ECO:0000313" key="3">
    <source>
        <dbReference type="Proteomes" id="UP000648801"/>
    </source>
</evidence>
<protein>
    <submittedName>
        <fullName evidence="2">Uncharacterized protein</fullName>
    </submittedName>
</protein>
<reference evidence="2" key="2">
    <citation type="submission" date="2020-09" db="EMBL/GenBank/DDBJ databases">
        <authorList>
            <person name="Sun Q."/>
            <person name="Zhou Y."/>
        </authorList>
    </citation>
    <scope>NUCLEOTIDE SEQUENCE</scope>
    <source>
        <strain evidence="2">CGMCC 1.15447</strain>
    </source>
</reference>
<evidence type="ECO:0000313" key="2">
    <source>
        <dbReference type="EMBL" id="GGA59232.1"/>
    </source>
</evidence>
<feature type="compositionally biased region" description="Basic and acidic residues" evidence="1">
    <location>
        <begin position="13"/>
        <end position="23"/>
    </location>
</feature>
<name>A0A916W1K2_9BACT</name>
<dbReference type="RefSeq" id="WP_188758028.1">
    <property type="nucleotide sequence ID" value="NZ_BMJB01000001.1"/>
</dbReference>
<reference evidence="2" key="1">
    <citation type="journal article" date="2014" name="Int. J. Syst. Evol. Microbiol.">
        <title>Complete genome sequence of Corynebacterium casei LMG S-19264T (=DSM 44701T), isolated from a smear-ripened cheese.</title>
        <authorList>
            <consortium name="US DOE Joint Genome Institute (JGI-PGF)"/>
            <person name="Walter F."/>
            <person name="Albersmeier A."/>
            <person name="Kalinowski J."/>
            <person name="Ruckert C."/>
        </authorList>
    </citation>
    <scope>NUCLEOTIDE SEQUENCE</scope>
    <source>
        <strain evidence="2">CGMCC 1.15447</strain>
    </source>
</reference>
<gene>
    <name evidence="2" type="ORF">GCM10011507_08270</name>
</gene>